<accession>A0A7X6RS29</accession>
<dbReference type="Proteomes" id="UP000553209">
    <property type="component" value="Unassembled WGS sequence"/>
</dbReference>
<dbReference type="RefSeq" id="WP_061079235.1">
    <property type="nucleotide sequence ID" value="NZ_JAAXPG010000024.1"/>
</dbReference>
<proteinExistence type="predicted"/>
<organism evidence="1 2">
    <name type="scientific">Nocardiopsis alborubida</name>
    <dbReference type="NCBI Taxonomy" id="146802"/>
    <lineage>
        <taxon>Bacteria</taxon>
        <taxon>Bacillati</taxon>
        <taxon>Actinomycetota</taxon>
        <taxon>Actinomycetes</taxon>
        <taxon>Streptosporangiales</taxon>
        <taxon>Nocardiopsidaceae</taxon>
        <taxon>Nocardiopsis</taxon>
    </lineage>
</organism>
<evidence type="ECO:0008006" key="3">
    <source>
        <dbReference type="Google" id="ProtNLM"/>
    </source>
</evidence>
<protein>
    <recommendedName>
        <fullName evidence="3">SMI1/KNR4 family protein</fullName>
    </recommendedName>
</protein>
<comment type="caution">
    <text evidence="1">The sequence shown here is derived from an EMBL/GenBank/DDBJ whole genome shotgun (WGS) entry which is preliminary data.</text>
</comment>
<sequence length="184" mass="20481">MTTSVQRLIETARLAPLSGRFDWERVGHRIGASVPQDYRELLDAGGGGLWLGYVRLCVPAPGPGLRHVDLERSDLESEQLRDLFEDEVVGPPDDLTPGSRLLPWASTGTGVTLYWQASPESAAGSYPIRVSDRNGDVWERYDLLTTDLLLGIVRGGVRSELLDESWTERDVLFRPYAEEEARGE</sequence>
<dbReference type="AlphaFoldDB" id="A0A7X6RS29"/>
<evidence type="ECO:0000313" key="1">
    <source>
        <dbReference type="EMBL" id="NKZ00510.1"/>
    </source>
</evidence>
<name>A0A7X6RS29_9ACTN</name>
<keyword evidence="2" id="KW-1185">Reference proteome</keyword>
<evidence type="ECO:0000313" key="2">
    <source>
        <dbReference type="Proteomes" id="UP000553209"/>
    </source>
</evidence>
<gene>
    <name evidence="1" type="ORF">HGB44_22980</name>
</gene>
<dbReference type="EMBL" id="JAAXPG010000024">
    <property type="protein sequence ID" value="NKZ00510.1"/>
    <property type="molecule type" value="Genomic_DNA"/>
</dbReference>
<reference evidence="1 2" key="1">
    <citation type="submission" date="2020-04" db="EMBL/GenBank/DDBJ databases">
        <title>MicrobeNet Type strains.</title>
        <authorList>
            <person name="Nicholson A.C."/>
        </authorList>
    </citation>
    <scope>NUCLEOTIDE SEQUENCE [LARGE SCALE GENOMIC DNA]</scope>
    <source>
        <strain evidence="1 2">ATCC 23612</strain>
    </source>
</reference>